<dbReference type="GO" id="GO:0005737">
    <property type="term" value="C:cytoplasm"/>
    <property type="evidence" value="ECO:0007669"/>
    <property type="project" value="TreeGrafter"/>
</dbReference>
<accession>A0A1I4D1D4</accession>
<organism evidence="3 5">
    <name type="scientific">Azotobacter beijerinckii</name>
    <dbReference type="NCBI Taxonomy" id="170623"/>
    <lineage>
        <taxon>Bacteria</taxon>
        <taxon>Pseudomonadati</taxon>
        <taxon>Pseudomonadota</taxon>
        <taxon>Gammaproteobacteria</taxon>
        <taxon>Pseudomonadales</taxon>
        <taxon>Pseudomonadaceae</taxon>
        <taxon>Azotobacter</taxon>
    </lineage>
</organism>
<evidence type="ECO:0000259" key="1">
    <source>
        <dbReference type="Pfam" id="PF00656"/>
    </source>
</evidence>
<reference evidence="3 5" key="2">
    <citation type="submission" date="2016-10" db="EMBL/GenBank/DDBJ databases">
        <authorList>
            <person name="de Groot N.N."/>
        </authorList>
    </citation>
    <scope>NUCLEOTIDE SEQUENCE [LARGE SCALE GENOMIC DNA]</scope>
    <source>
        <strain evidence="3 5">DSM 381</strain>
    </source>
</reference>
<keyword evidence="4" id="KW-1185">Reference proteome</keyword>
<evidence type="ECO:0000313" key="3">
    <source>
        <dbReference type="EMBL" id="SFK86670.1"/>
    </source>
</evidence>
<reference evidence="2 4" key="1">
    <citation type="submission" date="2016-10" db="EMBL/GenBank/DDBJ databases">
        <authorList>
            <person name="Varghese N."/>
            <person name="Submissions S."/>
        </authorList>
    </citation>
    <scope>NUCLEOTIDE SEQUENCE [LARGE SCALE GENOMIC DNA]</scope>
    <source>
        <strain evidence="2 4">DSM 282</strain>
    </source>
</reference>
<dbReference type="GO" id="GO:0006508">
    <property type="term" value="P:proteolysis"/>
    <property type="evidence" value="ECO:0007669"/>
    <property type="project" value="InterPro"/>
</dbReference>
<gene>
    <name evidence="2" type="ORF">SAMN04244571_02094</name>
    <name evidence="3" type="ORF">SAMN04244574_02151</name>
</gene>
<dbReference type="SUPFAM" id="SSF52129">
    <property type="entry name" value="Caspase-like"/>
    <property type="match status" value="1"/>
</dbReference>
<dbReference type="Gene3D" id="3.40.50.1460">
    <property type="match status" value="1"/>
</dbReference>
<dbReference type="EMBL" id="FOKJ01000030">
    <property type="protein sequence ID" value="SFB28648.1"/>
    <property type="molecule type" value="Genomic_DNA"/>
</dbReference>
<dbReference type="GO" id="GO:0004197">
    <property type="term" value="F:cysteine-type endopeptidase activity"/>
    <property type="evidence" value="ECO:0007669"/>
    <property type="project" value="InterPro"/>
</dbReference>
<dbReference type="Proteomes" id="UP000198861">
    <property type="component" value="Unassembled WGS sequence"/>
</dbReference>
<dbReference type="EMBL" id="FOSX01000030">
    <property type="protein sequence ID" value="SFK86670.1"/>
    <property type="molecule type" value="Genomic_DNA"/>
</dbReference>
<dbReference type="PANTHER" id="PTHR48104">
    <property type="entry name" value="METACASPASE-4"/>
    <property type="match status" value="1"/>
</dbReference>
<name>A0A1I4D1D4_9GAMM</name>
<dbReference type="RefSeq" id="WP_090939450.1">
    <property type="nucleotide sequence ID" value="NZ_FOKJ01000030.1"/>
</dbReference>
<evidence type="ECO:0000313" key="4">
    <source>
        <dbReference type="Proteomes" id="UP000198861"/>
    </source>
</evidence>
<dbReference type="InterPro" id="IPR011600">
    <property type="entry name" value="Pept_C14_caspase"/>
</dbReference>
<evidence type="ECO:0000313" key="2">
    <source>
        <dbReference type="EMBL" id="SFB28648.1"/>
    </source>
</evidence>
<proteinExistence type="predicted"/>
<evidence type="ECO:0000313" key="5">
    <source>
        <dbReference type="Proteomes" id="UP000199579"/>
    </source>
</evidence>
<dbReference type="InterPro" id="IPR050452">
    <property type="entry name" value="Metacaspase"/>
</dbReference>
<dbReference type="Pfam" id="PF00656">
    <property type="entry name" value="Peptidase_C14"/>
    <property type="match status" value="1"/>
</dbReference>
<dbReference type="InterPro" id="IPR029030">
    <property type="entry name" value="Caspase-like_dom_sf"/>
</dbReference>
<protein>
    <submittedName>
        <fullName evidence="3">Caspase domain-containing protein</fullName>
    </submittedName>
</protein>
<dbReference type="PANTHER" id="PTHR48104:SF30">
    <property type="entry name" value="METACASPASE-1"/>
    <property type="match status" value="1"/>
</dbReference>
<sequence length="264" mass="28632">MAKNALCIGINDYPGTGSDLSGCINDAHDWAAALKNFGFGVSTLFDEQATREAMVGAIGNLIGSAKSGDSVVLTYSGHGTWVEDRDGDEPDARDEALCPWDLTSAGPLLDDDIRGLFDARAAGVRLLLISDSCHSGSVTRGDERDLDAEGPRARFLPPAAWMKPGSLPAAPRASALTLAGGLRRVGGDLLLAGCRDDEYSWDTRFAGRPNGAFTFYALKTLKQDRPQTYEQWFASIRRYLPSTRLPQEPQLFGTRSARQMRIFD</sequence>
<feature type="domain" description="Peptidase C14 caspase" evidence="1">
    <location>
        <begin position="4"/>
        <end position="253"/>
    </location>
</feature>
<dbReference type="AlphaFoldDB" id="A0A1I4D1D4"/>
<dbReference type="Proteomes" id="UP000199579">
    <property type="component" value="Unassembled WGS sequence"/>
</dbReference>